<name>A0AAP9HJD6_LACPA</name>
<evidence type="ECO:0000313" key="1">
    <source>
        <dbReference type="EMBL" id="QGV19413.1"/>
    </source>
</evidence>
<protein>
    <submittedName>
        <fullName evidence="1">Uncharacterized protein</fullName>
    </submittedName>
</protein>
<organism evidence="1 2">
    <name type="scientific">Lacticaseibacillus paracasei subsp. paracasei</name>
    <dbReference type="NCBI Taxonomy" id="47714"/>
    <lineage>
        <taxon>Bacteria</taxon>
        <taxon>Bacillati</taxon>
        <taxon>Bacillota</taxon>
        <taxon>Bacilli</taxon>
        <taxon>Lactobacillales</taxon>
        <taxon>Lactobacillaceae</taxon>
        <taxon>Lacticaseibacillus</taxon>
    </lineage>
</organism>
<proteinExistence type="predicted"/>
<dbReference type="Proteomes" id="UP000423274">
    <property type="component" value="Chromosome"/>
</dbReference>
<evidence type="ECO:0000313" key="2">
    <source>
        <dbReference type="Proteomes" id="UP000423274"/>
    </source>
</evidence>
<gene>
    <name evidence="1" type="ORF">LCAKO_2924</name>
</gene>
<sequence>MQFKVRMVLVMMGIPQWLRLVSIKNISFEDVMQNINHV</sequence>
<dbReference type="AlphaFoldDB" id="A0AAP9HJD6"/>
<accession>A0AAP9HJD6</accession>
<dbReference type="EMBL" id="CP022954">
    <property type="protein sequence ID" value="QGV19413.1"/>
    <property type="molecule type" value="Genomic_DNA"/>
</dbReference>
<reference evidence="1 2" key="1">
    <citation type="submission" date="2017-08" db="EMBL/GenBank/DDBJ databases">
        <title>Genome sequence, comparative genomics and functional analysis of the highly adhesive Lactobacillus paracasei Kobulty strain.</title>
        <authorList>
            <person name="Koryszewska-Baginska A."/>
            <person name="Grynberg M."/>
            <person name="Aleksandrzak-Piekarczyk T."/>
        </authorList>
    </citation>
    <scope>NUCLEOTIDE SEQUENCE [LARGE SCALE GENOMIC DNA]</scope>
    <source>
        <strain evidence="1 2">IBB3423</strain>
    </source>
</reference>